<protein>
    <submittedName>
        <fullName evidence="3">U39-Theraphotoxin-Ct1a_1</fullName>
    </submittedName>
</protein>
<evidence type="ECO:0000313" key="3">
    <source>
        <dbReference type="EMBL" id="SMD29556.1"/>
    </source>
</evidence>
<evidence type="ECO:0000256" key="1">
    <source>
        <dbReference type="SAM" id="MobiDB-lite"/>
    </source>
</evidence>
<proteinExistence type="predicted"/>
<feature type="compositionally biased region" description="Low complexity" evidence="1">
    <location>
        <begin position="101"/>
        <end position="126"/>
    </location>
</feature>
<evidence type="ECO:0000256" key="2">
    <source>
        <dbReference type="SAM" id="SignalP"/>
    </source>
</evidence>
<dbReference type="AlphaFoldDB" id="A0A482ZBL1"/>
<keyword evidence="2" id="KW-0732">Signal</keyword>
<reference evidence="3" key="1">
    <citation type="submission" date="2017-03" db="EMBL/GenBank/DDBJ databases">
        <authorList>
            <person name="QRISCLOUD D."/>
        </authorList>
    </citation>
    <scope>NUCLEOTIDE SEQUENCE</scope>
</reference>
<organism evidence="3">
    <name type="scientific">Coremiocnemis tropix</name>
    <name type="common">Australian tarantula spider</name>
    <dbReference type="NCBI Taxonomy" id="1904443"/>
    <lineage>
        <taxon>Eukaryota</taxon>
        <taxon>Metazoa</taxon>
        <taxon>Ecdysozoa</taxon>
        <taxon>Arthropoda</taxon>
        <taxon>Chelicerata</taxon>
        <taxon>Arachnida</taxon>
        <taxon>Araneae</taxon>
        <taxon>Mygalomorphae</taxon>
        <taxon>Avicularoidea</taxon>
        <taxon>Theraphosidae</taxon>
        <taxon>Coremiocnemis</taxon>
    </lineage>
</organism>
<feature type="signal peptide" evidence="2">
    <location>
        <begin position="1"/>
        <end position="18"/>
    </location>
</feature>
<accession>A0A482ZBL1</accession>
<reference evidence="3" key="2">
    <citation type="submission" date="2019-04" db="EMBL/GenBank/DDBJ databases">
        <title>Unravelling the molecular evolution of spider venoms.</title>
        <authorList>
            <person name="Pineda S."/>
        </authorList>
    </citation>
    <scope>NUCLEOTIDE SEQUENCE</scope>
</reference>
<name>A0A482ZBL1_CORTR</name>
<feature type="region of interest" description="Disordered" evidence="1">
    <location>
        <begin position="101"/>
        <end position="150"/>
    </location>
</feature>
<feature type="chain" id="PRO_5019738761" evidence="2">
    <location>
        <begin position="19"/>
        <end position="150"/>
    </location>
</feature>
<dbReference type="EMBL" id="HAGN01000134">
    <property type="protein sequence ID" value="SMD29556.1"/>
    <property type="molecule type" value="Transcribed_RNA"/>
</dbReference>
<sequence>MKLAIVFLLFTTVVCTLAQSQCENCDGLQCNSTLHCCLVTRTTLRFWKRVISRCGLLARPRRFCEEPNSNGTYNRYCPCRAGYECRALNERFPRWKTCTPVTSTSSTQSIVPSSTVTTVSETAAQSERPSTTVSEPVTEPEGTTAAGGQQ</sequence>
<dbReference type="Gene3D" id="2.10.80.10">
    <property type="entry name" value="Lipase, subunit A"/>
    <property type="match status" value="1"/>
</dbReference>